<evidence type="ECO:0000256" key="15">
    <source>
        <dbReference type="ARBA" id="ARBA00023136"/>
    </source>
</evidence>
<dbReference type="SUPFAM" id="SSF56784">
    <property type="entry name" value="HAD-like"/>
    <property type="match status" value="1"/>
</dbReference>
<dbReference type="Pfam" id="PF00690">
    <property type="entry name" value="Cation_ATPase_N"/>
    <property type="match status" value="1"/>
</dbReference>
<feature type="transmembrane region" description="Helical" evidence="19">
    <location>
        <begin position="807"/>
        <end position="828"/>
    </location>
</feature>
<evidence type="ECO:0000256" key="10">
    <source>
        <dbReference type="ARBA" id="ARBA00022741"/>
    </source>
</evidence>
<dbReference type="InterPro" id="IPR036412">
    <property type="entry name" value="HAD-like_sf"/>
</dbReference>
<dbReference type="InterPro" id="IPR006068">
    <property type="entry name" value="ATPase_P-typ_cation-transptr_C"/>
</dbReference>
<dbReference type="SMART" id="SM00831">
    <property type="entry name" value="Cation_ATPase_N"/>
    <property type="match status" value="1"/>
</dbReference>
<feature type="transmembrane region" description="Helical" evidence="19">
    <location>
        <begin position="267"/>
        <end position="286"/>
    </location>
</feature>
<evidence type="ECO:0000256" key="17">
    <source>
        <dbReference type="ARBA" id="ARBA00047295"/>
    </source>
</evidence>
<dbReference type="InterPro" id="IPR006415">
    <property type="entry name" value="P-type_ATPase_IIIB"/>
</dbReference>
<evidence type="ECO:0000256" key="3">
    <source>
        <dbReference type="ARBA" id="ARBA00008746"/>
    </source>
</evidence>
<keyword evidence="15 19" id="KW-0472">Membrane</keyword>
<dbReference type="NCBIfam" id="TIGR01524">
    <property type="entry name" value="ATPase-IIIB_Mg"/>
    <property type="match status" value="1"/>
</dbReference>
<evidence type="ECO:0000256" key="11">
    <source>
        <dbReference type="ARBA" id="ARBA00022840"/>
    </source>
</evidence>
<evidence type="ECO:0000313" key="21">
    <source>
        <dbReference type="EMBL" id="NYD38757.1"/>
    </source>
</evidence>
<keyword evidence="11" id="KW-0067">ATP-binding</keyword>
<comment type="caution">
    <text evidence="21">The sequence shown here is derived from an EMBL/GenBank/DDBJ whole genome shotgun (WGS) entry which is preliminary data.</text>
</comment>
<dbReference type="PRINTS" id="PR01836">
    <property type="entry name" value="MGATPASE"/>
</dbReference>
<dbReference type="GO" id="GO:0015444">
    <property type="term" value="F:P-type magnesium transporter activity"/>
    <property type="evidence" value="ECO:0007669"/>
    <property type="project" value="UniProtKB-EC"/>
</dbReference>
<dbReference type="RefSeq" id="WP_179796152.1">
    <property type="nucleotide sequence ID" value="NZ_BAABHP010000013.1"/>
</dbReference>
<dbReference type="EC" id="7.2.2.14" evidence="4"/>
<evidence type="ECO:0000259" key="20">
    <source>
        <dbReference type="SMART" id="SM00831"/>
    </source>
</evidence>
<evidence type="ECO:0000256" key="4">
    <source>
        <dbReference type="ARBA" id="ARBA00012786"/>
    </source>
</evidence>
<evidence type="ECO:0000256" key="12">
    <source>
        <dbReference type="ARBA" id="ARBA00022842"/>
    </source>
</evidence>
<feature type="transmembrane region" description="Helical" evidence="19">
    <location>
        <begin position="840"/>
        <end position="858"/>
    </location>
</feature>
<evidence type="ECO:0000256" key="5">
    <source>
        <dbReference type="ARBA" id="ARBA00013555"/>
    </source>
</evidence>
<dbReference type="InterPro" id="IPR044492">
    <property type="entry name" value="P_typ_ATPase_HD_dom"/>
</dbReference>
<dbReference type="InterPro" id="IPR023214">
    <property type="entry name" value="HAD_sf"/>
</dbReference>
<evidence type="ECO:0000256" key="19">
    <source>
        <dbReference type="SAM" id="Phobius"/>
    </source>
</evidence>
<dbReference type="PANTHER" id="PTHR42861">
    <property type="entry name" value="CALCIUM-TRANSPORTING ATPASE"/>
    <property type="match status" value="1"/>
</dbReference>
<dbReference type="GO" id="GO:0016887">
    <property type="term" value="F:ATP hydrolysis activity"/>
    <property type="evidence" value="ECO:0007669"/>
    <property type="project" value="InterPro"/>
</dbReference>
<keyword evidence="9 19" id="KW-0812">Transmembrane</keyword>
<dbReference type="Gene3D" id="2.70.150.10">
    <property type="entry name" value="Calcium-transporting ATPase, cytoplasmic transduction domain A"/>
    <property type="match status" value="1"/>
</dbReference>
<comment type="similarity">
    <text evidence="3">Belongs to the cation transport ATPase (P-type) (TC 3.A.3) family. Type IIIB subfamily.</text>
</comment>
<dbReference type="SFLD" id="SFLDS00003">
    <property type="entry name" value="Haloacid_Dehalogenase"/>
    <property type="match status" value="1"/>
</dbReference>
<dbReference type="PROSITE" id="PS00154">
    <property type="entry name" value="ATPASE_E1_E2"/>
    <property type="match status" value="1"/>
</dbReference>
<comment type="catalytic activity">
    <reaction evidence="18">
        <text>ATP + H2O = ADP + phosphate + H(+)</text>
        <dbReference type="Rhea" id="RHEA:13065"/>
        <dbReference type="ChEBI" id="CHEBI:15377"/>
        <dbReference type="ChEBI" id="CHEBI:15378"/>
        <dbReference type="ChEBI" id="CHEBI:30616"/>
        <dbReference type="ChEBI" id="CHEBI:43474"/>
        <dbReference type="ChEBI" id="CHEBI:456216"/>
    </reaction>
</comment>
<dbReference type="SFLD" id="SFLDF00027">
    <property type="entry name" value="p-type_atpase"/>
    <property type="match status" value="1"/>
</dbReference>
<dbReference type="Gene3D" id="1.20.1110.10">
    <property type="entry name" value="Calcium-transporting ATPase, transmembrane domain"/>
    <property type="match status" value="1"/>
</dbReference>
<keyword evidence="12" id="KW-0460">Magnesium</keyword>
<keyword evidence="14 19" id="KW-1133">Transmembrane helix</keyword>
<dbReference type="Pfam" id="PF00122">
    <property type="entry name" value="E1-E2_ATPase"/>
    <property type="match status" value="1"/>
</dbReference>
<evidence type="ECO:0000256" key="9">
    <source>
        <dbReference type="ARBA" id="ARBA00022692"/>
    </source>
</evidence>
<dbReference type="Proteomes" id="UP000535890">
    <property type="component" value="Unassembled WGS sequence"/>
</dbReference>
<proteinExistence type="inferred from homology"/>
<keyword evidence="7" id="KW-0997">Cell inner membrane</keyword>
<organism evidence="21 22">
    <name type="scientific">Actinomycetospora corticicola</name>
    <dbReference type="NCBI Taxonomy" id="663602"/>
    <lineage>
        <taxon>Bacteria</taxon>
        <taxon>Bacillati</taxon>
        <taxon>Actinomycetota</taxon>
        <taxon>Actinomycetes</taxon>
        <taxon>Pseudonocardiales</taxon>
        <taxon>Pseudonocardiaceae</taxon>
        <taxon>Actinomycetospora</taxon>
    </lineage>
</organism>
<name>A0A7Y9E0D6_9PSEU</name>
<feature type="domain" description="Cation-transporting P-type ATPase N-terminal" evidence="20">
    <location>
        <begin position="22"/>
        <end position="95"/>
    </location>
</feature>
<evidence type="ECO:0000256" key="7">
    <source>
        <dbReference type="ARBA" id="ARBA00022519"/>
    </source>
</evidence>
<evidence type="ECO:0000256" key="16">
    <source>
        <dbReference type="ARBA" id="ARBA00029806"/>
    </source>
</evidence>
<dbReference type="SFLD" id="SFLDG00002">
    <property type="entry name" value="C1.7:_P-type_atpase_like"/>
    <property type="match status" value="1"/>
</dbReference>
<dbReference type="InterPro" id="IPR023299">
    <property type="entry name" value="ATPase_P-typ_cyto_dom_N"/>
</dbReference>
<dbReference type="NCBIfam" id="TIGR01494">
    <property type="entry name" value="ATPase_P-type"/>
    <property type="match status" value="2"/>
</dbReference>
<dbReference type="InterPro" id="IPR008250">
    <property type="entry name" value="ATPase_P-typ_transduc_dom_A_sf"/>
</dbReference>
<evidence type="ECO:0000256" key="1">
    <source>
        <dbReference type="ARBA" id="ARBA00003954"/>
    </source>
</evidence>
<protein>
    <recommendedName>
        <fullName evidence="5">Magnesium-transporting ATPase, P-type 1</fullName>
        <ecNumber evidence="4">7.2.2.14</ecNumber>
    </recommendedName>
    <alternativeName>
        <fullName evidence="16">Mg(2+) transport ATPase, P-type 1</fullName>
    </alternativeName>
</protein>
<feature type="transmembrane region" description="Helical" evidence="19">
    <location>
        <begin position="739"/>
        <end position="764"/>
    </location>
</feature>
<feature type="transmembrane region" description="Helical" evidence="19">
    <location>
        <begin position="776"/>
        <end position="795"/>
    </location>
</feature>
<comment type="function">
    <text evidence="1">Mediates magnesium influx to the cytosol.</text>
</comment>
<dbReference type="SUPFAM" id="SSF81665">
    <property type="entry name" value="Calcium ATPase, transmembrane domain M"/>
    <property type="match status" value="1"/>
</dbReference>
<keyword evidence="8" id="KW-0597">Phosphoprotein</keyword>
<dbReference type="Gene3D" id="3.40.50.1000">
    <property type="entry name" value="HAD superfamily/HAD-like"/>
    <property type="match status" value="1"/>
</dbReference>
<dbReference type="InterPro" id="IPR004014">
    <property type="entry name" value="ATPase_P-typ_cation-transptr_N"/>
</dbReference>
<keyword evidence="22" id="KW-1185">Reference proteome</keyword>
<keyword evidence="6" id="KW-1003">Cell membrane</keyword>
<evidence type="ECO:0000256" key="6">
    <source>
        <dbReference type="ARBA" id="ARBA00022475"/>
    </source>
</evidence>
<comment type="subcellular location">
    <subcellularLocation>
        <location evidence="2">Cell inner membrane</location>
        <topology evidence="2">Multi-pass membrane protein</topology>
    </subcellularLocation>
</comment>
<dbReference type="InterPro" id="IPR059000">
    <property type="entry name" value="ATPase_P-type_domA"/>
</dbReference>
<dbReference type="InterPro" id="IPR023298">
    <property type="entry name" value="ATPase_P-typ_TM_dom_sf"/>
</dbReference>
<sequence length="870" mass="91764">MPTHPSTSPPTGALPDTAALTQAASASAFEVLRTLDTGPHGLTEAEAARRQDTHGENTVDLEPATAPLAATWAALRSPFVALLSGLAVVFAAVGDVRGAVTVAVMVLASVALRRWQQVRSDRAVRAVGARLVTTVTVRRRADDDADPCPREVPLSDVVPGDVVLLGPGDVVPADLRLVTGADLFVDQAVLTGETLPVAKSATGACDGGPEDAAVLCLAGSEVVAGTATAVVVAVGGATYSGALARRAGRERPESSFDRGVRGVSRTLVRFMLVLVPIVFAVNGTVTGDWEQALLFATAVAVGLTPEMLPVVVTTALARGARRLARAHVIVTRLNAVQDLGAADVVCLDKTGTLTEERLVATHSLDPWGRPDDEAAAYAVLAVRSQIAPAGRLDEAVLDQLADPTDPLDDAVYSPEDEIGFDQVRRRASVVVRRQDGERLMITKGDPDEVLPRCSQARVEGDAVELDAGRRFAAHDLARAHADQGLRLLAVAAKRLPRLGAVDEADEQDLTLVGFVGFVDPVRESAPATVRGLAEHGVEVLLLTGDNRHVAARVAHQAGIPASEVVVGEDLDALDDVRLARLLERARVFARVTPAHKVRVVTALRGAGRVVGFVGDGVNDAPALRIADVGIAPDSATPAAKRAADLVLTDPDLAVLAAGVVEGRRTLGNTLKYVTITASSNFGNVLALVAAAVLLPFLPMLPLQLVVQNLLYDAAQLALPWDRVDPEYTARPRRWDTSELVRFMLTFGPLSSLFDLATFGVLWWGLDASGAPAQFRAGWFVEGLLTQLAIVLVLRTRGAPWRRLPRRPVVLAALAVAVTGLGLSFGPLAGALSMQNPPPVYLLWITVAVLGYAGLAQALKAVHLRRRGRWL</sequence>
<accession>A0A7Y9E0D6</accession>
<dbReference type="AlphaFoldDB" id="A0A7Y9E0D6"/>
<dbReference type="Pfam" id="PF13246">
    <property type="entry name" value="Cation_ATPase"/>
    <property type="match status" value="1"/>
</dbReference>
<evidence type="ECO:0000256" key="18">
    <source>
        <dbReference type="ARBA" id="ARBA00049360"/>
    </source>
</evidence>
<evidence type="ECO:0000256" key="14">
    <source>
        <dbReference type="ARBA" id="ARBA00022989"/>
    </source>
</evidence>
<dbReference type="InterPro" id="IPR001757">
    <property type="entry name" value="P_typ_ATPase"/>
</dbReference>
<dbReference type="EMBL" id="JACCBN010000001">
    <property type="protein sequence ID" value="NYD38757.1"/>
    <property type="molecule type" value="Genomic_DNA"/>
</dbReference>
<dbReference type="Pfam" id="PF00689">
    <property type="entry name" value="Cation_ATPase_C"/>
    <property type="match status" value="1"/>
</dbReference>
<evidence type="ECO:0000313" key="22">
    <source>
        <dbReference type="Proteomes" id="UP000535890"/>
    </source>
</evidence>
<dbReference type="Gene3D" id="3.40.1110.10">
    <property type="entry name" value="Calcium-transporting ATPase, cytoplasmic domain N"/>
    <property type="match status" value="1"/>
</dbReference>
<comment type="catalytic activity">
    <reaction evidence="17">
        <text>Mg(2+)(out) + ATP + H2O = Mg(2+)(in) + ADP + phosphate + H(+)</text>
        <dbReference type="Rhea" id="RHEA:10260"/>
        <dbReference type="ChEBI" id="CHEBI:15377"/>
        <dbReference type="ChEBI" id="CHEBI:15378"/>
        <dbReference type="ChEBI" id="CHEBI:18420"/>
        <dbReference type="ChEBI" id="CHEBI:30616"/>
        <dbReference type="ChEBI" id="CHEBI:43474"/>
        <dbReference type="ChEBI" id="CHEBI:456216"/>
        <dbReference type="EC" id="7.2.2.14"/>
    </reaction>
</comment>
<evidence type="ECO:0000256" key="2">
    <source>
        <dbReference type="ARBA" id="ARBA00004429"/>
    </source>
</evidence>
<keyword evidence="10" id="KW-0547">Nucleotide-binding</keyword>
<dbReference type="SUPFAM" id="SSF81653">
    <property type="entry name" value="Calcium ATPase, transduction domain A"/>
    <property type="match status" value="1"/>
</dbReference>
<dbReference type="GO" id="GO:0005886">
    <property type="term" value="C:plasma membrane"/>
    <property type="evidence" value="ECO:0007669"/>
    <property type="project" value="UniProtKB-SubCell"/>
</dbReference>
<dbReference type="GO" id="GO:0005524">
    <property type="term" value="F:ATP binding"/>
    <property type="evidence" value="ECO:0007669"/>
    <property type="project" value="UniProtKB-KW"/>
</dbReference>
<gene>
    <name evidence="21" type="ORF">BJ983_004859</name>
</gene>
<evidence type="ECO:0000256" key="8">
    <source>
        <dbReference type="ARBA" id="ARBA00022553"/>
    </source>
</evidence>
<dbReference type="InterPro" id="IPR018303">
    <property type="entry name" value="ATPase_P-typ_P_site"/>
</dbReference>
<reference evidence="21 22" key="1">
    <citation type="submission" date="2020-07" db="EMBL/GenBank/DDBJ databases">
        <title>Sequencing the genomes of 1000 actinobacteria strains.</title>
        <authorList>
            <person name="Klenk H.-P."/>
        </authorList>
    </citation>
    <scope>NUCLEOTIDE SEQUENCE [LARGE SCALE GENOMIC DNA]</scope>
    <source>
        <strain evidence="21 22">DSM 45772</strain>
    </source>
</reference>
<evidence type="ECO:0000256" key="13">
    <source>
        <dbReference type="ARBA" id="ARBA00022967"/>
    </source>
</evidence>
<keyword evidence="13" id="KW-1278">Translocase</keyword>